<sequence length="133" mass="14581">MRPLLARFFPSLFACANLSTKFPGKIPSASSDVLRQKAPDSQASHTTADRGRVIMMQSFQGRAGVENEQQERIKSDGIRVCRGFDTTSEHASDRLSESELIPHGGYWFSTAAGRLGTATVDVEGAYQGRKSMR</sequence>
<name>A0A4Q4SYJ6_9PEZI</name>
<organism evidence="2 3">
    <name type="scientific">Monosporascus ibericus</name>
    <dbReference type="NCBI Taxonomy" id="155417"/>
    <lineage>
        <taxon>Eukaryota</taxon>
        <taxon>Fungi</taxon>
        <taxon>Dikarya</taxon>
        <taxon>Ascomycota</taxon>
        <taxon>Pezizomycotina</taxon>
        <taxon>Sordariomycetes</taxon>
        <taxon>Xylariomycetidae</taxon>
        <taxon>Xylariales</taxon>
        <taxon>Xylariales incertae sedis</taxon>
        <taxon>Monosporascus</taxon>
    </lineage>
</organism>
<gene>
    <name evidence="2" type="ORF">DL764_008052</name>
</gene>
<evidence type="ECO:0000313" key="2">
    <source>
        <dbReference type="EMBL" id="RYO93032.1"/>
    </source>
</evidence>
<evidence type="ECO:0000313" key="3">
    <source>
        <dbReference type="Proteomes" id="UP000293360"/>
    </source>
</evidence>
<comment type="caution">
    <text evidence="2">The sequence shown here is derived from an EMBL/GenBank/DDBJ whole genome shotgun (WGS) entry which is preliminary data.</text>
</comment>
<dbReference type="AlphaFoldDB" id="A0A4Q4SYJ6"/>
<reference evidence="2 3" key="1">
    <citation type="submission" date="2018-06" db="EMBL/GenBank/DDBJ databases">
        <title>Complete Genomes of Monosporascus.</title>
        <authorList>
            <person name="Robinson A.J."/>
            <person name="Natvig D.O."/>
        </authorList>
    </citation>
    <scope>NUCLEOTIDE SEQUENCE [LARGE SCALE GENOMIC DNA]</scope>
    <source>
        <strain evidence="2 3">CBS 110550</strain>
    </source>
</reference>
<dbReference type="Proteomes" id="UP000293360">
    <property type="component" value="Unassembled WGS sequence"/>
</dbReference>
<keyword evidence="3" id="KW-1185">Reference proteome</keyword>
<proteinExistence type="predicted"/>
<feature type="compositionally biased region" description="Polar residues" evidence="1">
    <location>
        <begin position="28"/>
        <end position="46"/>
    </location>
</feature>
<dbReference type="EMBL" id="QJNU01000597">
    <property type="protein sequence ID" value="RYO93032.1"/>
    <property type="molecule type" value="Genomic_DNA"/>
</dbReference>
<feature type="region of interest" description="Disordered" evidence="1">
    <location>
        <begin position="28"/>
        <end position="49"/>
    </location>
</feature>
<evidence type="ECO:0000256" key="1">
    <source>
        <dbReference type="SAM" id="MobiDB-lite"/>
    </source>
</evidence>
<accession>A0A4Q4SYJ6</accession>
<protein>
    <submittedName>
        <fullName evidence="2">Uncharacterized protein</fullName>
    </submittedName>
</protein>